<gene>
    <name evidence="2" type="primary">RvY_17212-1</name>
    <name evidence="2" type="synonym">RvY_17212.1</name>
    <name evidence="2" type="ORF">RvY_17212</name>
</gene>
<feature type="compositionally biased region" description="Low complexity" evidence="1">
    <location>
        <begin position="58"/>
        <end position="70"/>
    </location>
</feature>
<proteinExistence type="predicted"/>
<keyword evidence="3" id="KW-1185">Reference proteome</keyword>
<feature type="compositionally biased region" description="Pro residues" evidence="1">
    <location>
        <begin position="1"/>
        <end position="13"/>
    </location>
</feature>
<accession>A0A1D1W3N5</accession>
<evidence type="ECO:0000313" key="2">
    <source>
        <dbReference type="EMBL" id="GAV07373.1"/>
    </source>
</evidence>
<comment type="caution">
    <text evidence="2">The sequence shown here is derived from an EMBL/GenBank/DDBJ whole genome shotgun (WGS) entry which is preliminary data.</text>
</comment>
<sequence length="283" mass="31613">MPPPLRIPDPRPVTPQAATTREATPRPRLETLEDPPILRKYRSVSNLANPPDSEREGSPSQSGQGIQPQTTSVVKAVKVLSTKKQRGNRLLSGLSADNILESDEDLQDQTKSAARARRSTRRHRNCKNQHLLGLLDLATHTTCEKLAAEPKPRHVNYSIYAMKKDTIPSSGPVDLSDADCERTAQTLSCNGNPMNGPKDPIISFHLERPHHLELGADRNKGYESKNHMTVIWNAIDQSPKKKECEYQLVANDSGTMYKLEKTDLRLRDPTEQVEFILSQQSAN</sequence>
<evidence type="ECO:0000313" key="3">
    <source>
        <dbReference type="Proteomes" id="UP000186922"/>
    </source>
</evidence>
<dbReference type="AlphaFoldDB" id="A0A1D1W3N5"/>
<reference evidence="2 3" key="1">
    <citation type="journal article" date="2016" name="Nat. Commun.">
        <title>Extremotolerant tardigrade genome and improved radiotolerance of human cultured cells by tardigrade-unique protein.</title>
        <authorList>
            <person name="Hashimoto T."/>
            <person name="Horikawa D.D."/>
            <person name="Saito Y."/>
            <person name="Kuwahara H."/>
            <person name="Kozuka-Hata H."/>
            <person name="Shin-I T."/>
            <person name="Minakuchi Y."/>
            <person name="Ohishi K."/>
            <person name="Motoyama A."/>
            <person name="Aizu T."/>
            <person name="Enomoto A."/>
            <person name="Kondo K."/>
            <person name="Tanaka S."/>
            <person name="Hara Y."/>
            <person name="Koshikawa S."/>
            <person name="Sagara H."/>
            <person name="Miura T."/>
            <person name="Yokobori S."/>
            <person name="Miyagawa K."/>
            <person name="Suzuki Y."/>
            <person name="Kubo T."/>
            <person name="Oyama M."/>
            <person name="Kohara Y."/>
            <person name="Fujiyama A."/>
            <person name="Arakawa K."/>
            <person name="Katayama T."/>
            <person name="Toyoda A."/>
            <person name="Kunieda T."/>
        </authorList>
    </citation>
    <scope>NUCLEOTIDE SEQUENCE [LARGE SCALE GENOMIC DNA]</scope>
    <source>
        <strain evidence="2 3">YOKOZUNA-1</strain>
    </source>
</reference>
<name>A0A1D1W3N5_RAMVA</name>
<dbReference type="Proteomes" id="UP000186922">
    <property type="component" value="Unassembled WGS sequence"/>
</dbReference>
<feature type="region of interest" description="Disordered" evidence="1">
    <location>
        <begin position="1"/>
        <end position="70"/>
    </location>
</feature>
<organism evidence="2 3">
    <name type="scientific">Ramazzottius varieornatus</name>
    <name type="common">Water bear</name>
    <name type="synonym">Tardigrade</name>
    <dbReference type="NCBI Taxonomy" id="947166"/>
    <lineage>
        <taxon>Eukaryota</taxon>
        <taxon>Metazoa</taxon>
        <taxon>Ecdysozoa</taxon>
        <taxon>Tardigrada</taxon>
        <taxon>Eutardigrada</taxon>
        <taxon>Parachela</taxon>
        <taxon>Hypsibioidea</taxon>
        <taxon>Ramazzottiidae</taxon>
        <taxon>Ramazzottius</taxon>
    </lineage>
</organism>
<evidence type="ECO:0000256" key="1">
    <source>
        <dbReference type="SAM" id="MobiDB-lite"/>
    </source>
</evidence>
<dbReference type="EMBL" id="BDGG01000015">
    <property type="protein sequence ID" value="GAV07373.1"/>
    <property type="molecule type" value="Genomic_DNA"/>
</dbReference>
<protein>
    <submittedName>
        <fullName evidence="2">Uncharacterized protein</fullName>
    </submittedName>
</protein>